<keyword evidence="1" id="KW-0812">Transmembrane</keyword>
<gene>
    <name evidence="2" type="ORF">AUJ29_03365</name>
</gene>
<dbReference type="EMBL" id="MNVB01000073">
    <property type="protein sequence ID" value="OIO15882.1"/>
    <property type="molecule type" value="Genomic_DNA"/>
</dbReference>
<evidence type="ECO:0000313" key="2">
    <source>
        <dbReference type="EMBL" id="OIO15882.1"/>
    </source>
</evidence>
<protein>
    <submittedName>
        <fullName evidence="2">Uncharacterized protein</fullName>
    </submittedName>
</protein>
<reference evidence="2 3" key="1">
    <citation type="journal article" date="2016" name="Environ. Microbiol.">
        <title>Genomic resolution of a cold subsurface aquifer community provides metabolic insights for novel microbes adapted to high CO concentrations.</title>
        <authorList>
            <person name="Probst A.J."/>
            <person name="Castelle C.J."/>
            <person name="Singh A."/>
            <person name="Brown C.T."/>
            <person name="Anantharaman K."/>
            <person name="Sharon I."/>
            <person name="Hug L.A."/>
            <person name="Burstein D."/>
            <person name="Emerson J.B."/>
            <person name="Thomas B.C."/>
            <person name="Banfield J.F."/>
        </authorList>
    </citation>
    <scope>NUCLEOTIDE SEQUENCE [LARGE SCALE GENOMIC DNA]</scope>
    <source>
        <strain evidence="2">CG1_02_38_13</strain>
    </source>
</reference>
<dbReference type="AlphaFoldDB" id="A0A1J4TV82"/>
<keyword evidence="1" id="KW-0472">Membrane</keyword>
<evidence type="ECO:0000256" key="1">
    <source>
        <dbReference type="SAM" id="Phobius"/>
    </source>
</evidence>
<feature type="transmembrane region" description="Helical" evidence="1">
    <location>
        <begin position="9"/>
        <end position="30"/>
    </location>
</feature>
<organism evidence="2 3">
    <name type="scientific">Candidatus Kuenenbacteria bacterium CG1_02_38_13</name>
    <dbReference type="NCBI Taxonomy" id="1805235"/>
    <lineage>
        <taxon>Bacteria</taxon>
        <taxon>Candidatus Kueneniibacteriota</taxon>
    </lineage>
</organism>
<sequence length="487" mass="56325">MDKDRKKKIIILFFFALFSVSIVAIAFFVLCNKKSNHKTLIDYSPKNAIFFLEINLSGKNLKNFLNKGNATETVLEKFLIDNDFPRELWQAKEKIEKAALIEIPSEKNGYRSEKAWLVKSLNDVRELETLPLHNLYFSIIDKNTAIFSLSLYALNVLSETHAQDIKIESHDFARDNNNFIYGYFKNEYVKNFLSKESINYELMKNSKAVFREENIYWKINLMHNKIFFDIEVPLSSADELDNKDDANVQELAPLNNAIVINKFNLSTLIDILKAGLANQSDNSWEYLEKYLEAKYKVRLSELYTFFDQPAILVVQPKNIITSLADALAIGNYYYTLVLEKSASNNDEALLYSIETFIQNYLAFKYPSSKEIVLPDKTIGKELVADVKDFVFEENSDYKNLRTIKKNDFEFNYLNNENIISAGNNHKLLEMVLQSFFSTESKNGISYDMSFDFRIIDSQWTNSLGIGLFTNNVLSDKLYIHGEVSLNI</sequence>
<evidence type="ECO:0000313" key="3">
    <source>
        <dbReference type="Proteomes" id="UP000182465"/>
    </source>
</evidence>
<proteinExistence type="predicted"/>
<name>A0A1J4TV82_9BACT</name>
<dbReference type="Proteomes" id="UP000182465">
    <property type="component" value="Unassembled WGS sequence"/>
</dbReference>
<accession>A0A1J4TV82</accession>
<comment type="caution">
    <text evidence="2">The sequence shown here is derived from an EMBL/GenBank/DDBJ whole genome shotgun (WGS) entry which is preliminary data.</text>
</comment>
<keyword evidence="1" id="KW-1133">Transmembrane helix</keyword>